<sequence length="131" mass="13712">MSESAFHLHMRLDHVGVITIDVPGEKMNTLKAEFVPQIKAVLAEARSNPQLAGLVLISGKSDNFVAGADISMIAQCQTAEEAETLARQGQEVMAEIAALPFPVVAAIHGACLGGGLELALACSARICTLDD</sequence>
<dbReference type="GO" id="GO:0008692">
    <property type="term" value="F:3-hydroxybutyryl-CoA epimerase activity"/>
    <property type="evidence" value="ECO:0007669"/>
    <property type="project" value="UniProtKB-EC"/>
</dbReference>
<dbReference type="Gene3D" id="3.90.226.10">
    <property type="entry name" value="2-enoyl-CoA Hydratase, Chain A, domain 1"/>
    <property type="match status" value="1"/>
</dbReference>
<dbReference type="GO" id="GO:0004300">
    <property type="term" value="F:enoyl-CoA hydratase activity"/>
    <property type="evidence" value="ECO:0007669"/>
    <property type="project" value="UniProtKB-EC"/>
</dbReference>
<protein>
    <submittedName>
        <fullName evidence="1">Multifunctional fatty acid oxidation complex subunit alpha</fullName>
        <ecNumber evidence="1">1.1.1.35</ecNumber>
        <ecNumber evidence="1">4.2.1.17</ecNumber>
        <ecNumber evidence="1">5.1.2.3</ecNumber>
    </submittedName>
</protein>
<evidence type="ECO:0000313" key="1">
    <source>
        <dbReference type="EMBL" id="KHJ66141.1"/>
    </source>
</evidence>
<dbReference type="EC" id="4.2.1.17" evidence="1"/>
<feature type="non-terminal residue" evidence="1">
    <location>
        <position position="131"/>
    </location>
</feature>
<dbReference type="RefSeq" id="WP_039335166.1">
    <property type="nucleotide sequence ID" value="NZ_JTJJ01000094.1"/>
</dbReference>
<dbReference type="InterPro" id="IPR029045">
    <property type="entry name" value="ClpP/crotonase-like_dom_sf"/>
</dbReference>
<proteinExistence type="predicted"/>
<dbReference type="GO" id="GO:0006635">
    <property type="term" value="P:fatty acid beta-oxidation"/>
    <property type="evidence" value="ECO:0007669"/>
    <property type="project" value="TreeGrafter"/>
</dbReference>
<reference evidence="1 2" key="1">
    <citation type="submission" date="2014-11" db="EMBL/GenBank/DDBJ databases">
        <title>Genome sequencing of Pantoea rodasii ND03.</title>
        <authorList>
            <person name="Muhamad Yunos N.Y."/>
            <person name="Chan K.-G."/>
        </authorList>
    </citation>
    <scope>NUCLEOTIDE SEQUENCE [LARGE SCALE GENOMIC DNA]</scope>
    <source>
        <strain evidence="1 2">ND03</strain>
    </source>
</reference>
<dbReference type="EMBL" id="JTJJ01000094">
    <property type="protein sequence ID" value="KHJ66141.1"/>
    <property type="molecule type" value="Genomic_DNA"/>
</dbReference>
<dbReference type="SUPFAM" id="SSF52096">
    <property type="entry name" value="ClpP/crotonase"/>
    <property type="match status" value="1"/>
</dbReference>
<dbReference type="EC" id="5.1.2.3" evidence="1"/>
<dbReference type="Proteomes" id="UP000030853">
    <property type="component" value="Unassembled WGS sequence"/>
</dbReference>
<dbReference type="GO" id="GO:0016509">
    <property type="term" value="F:long-chain (3S)-3-hydroxyacyl-CoA dehydrogenase (NAD+) activity"/>
    <property type="evidence" value="ECO:0007669"/>
    <property type="project" value="TreeGrafter"/>
</dbReference>
<keyword evidence="1" id="KW-0560">Oxidoreductase</keyword>
<dbReference type="CDD" id="cd06558">
    <property type="entry name" value="crotonase-like"/>
    <property type="match status" value="1"/>
</dbReference>
<comment type="caution">
    <text evidence="1">The sequence shown here is derived from an EMBL/GenBank/DDBJ whole genome shotgun (WGS) entry which is preliminary data.</text>
</comment>
<gene>
    <name evidence="1" type="primary">fadJ</name>
    <name evidence="1" type="ORF">QU24_20965</name>
</gene>
<dbReference type="Pfam" id="PF00378">
    <property type="entry name" value="ECH_1"/>
    <property type="match status" value="1"/>
</dbReference>
<dbReference type="EC" id="1.1.1.35" evidence="1"/>
<accession>A0A0B1R3C2</accession>
<evidence type="ECO:0000313" key="2">
    <source>
        <dbReference type="Proteomes" id="UP000030853"/>
    </source>
</evidence>
<dbReference type="InterPro" id="IPR001753">
    <property type="entry name" value="Enoyl-CoA_hydra/iso"/>
</dbReference>
<keyword evidence="1" id="KW-0456">Lyase</keyword>
<dbReference type="PANTHER" id="PTHR43612">
    <property type="entry name" value="TRIFUNCTIONAL ENZYME SUBUNIT ALPHA"/>
    <property type="match status" value="1"/>
</dbReference>
<name>A0A0B1R3C2_9GAMM</name>
<dbReference type="InterPro" id="IPR050136">
    <property type="entry name" value="FA_oxidation_alpha_subunit"/>
</dbReference>
<dbReference type="PANTHER" id="PTHR43612:SF3">
    <property type="entry name" value="TRIFUNCTIONAL ENZYME SUBUNIT ALPHA, MITOCHONDRIAL"/>
    <property type="match status" value="1"/>
</dbReference>
<dbReference type="AlphaFoldDB" id="A0A0B1R3C2"/>
<organism evidence="1 2">
    <name type="scientific">Pantoea rodasii</name>
    <dbReference type="NCBI Taxonomy" id="1076549"/>
    <lineage>
        <taxon>Bacteria</taxon>
        <taxon>Pseudomonadati</taxon>
        <taxon>Pseudomonadota</taxon>
        <taxon>Gammaproteobacteria</taxon>
        <taxon>Enterobacterales</taxon>
        <taxon>Erwiniaceae</taxon>
        <taxon>Pantoea</taxon>
    </lineage>
</organism>
<keyword evidence="1" id="KW-0413">Isomerase</keyword>